<accession>A0ABR4BZB1</accession>
<evidence type="ECO:0000313" key="3">
    <source>
        <dbReference type="EMBL" id="KAL2062999.1"/>
    </source>
</evidence>
<feature type="compositionally biased region" description="Basic and acidic residues" evidence="1">
    <location>
        <begin position="1"/>
        <end position="13"/>
    </location>
</feature>
<evidence type="ECO:0000256" key="1">
    <source>
        <dbReference type="SAM" id="MobiDB-lite"/>
    </source>
</evidence>
<dbReference type="Pfam" id="PF25482">
    <property type="entry name" value="DUF7905"/>
    <property type="match status" value="1"/>
</dbReference>
<feature type="region of interest" description="Disordered" evidence="1">
    <location>
        <begin position="1"/>
        <end position="37"/>
    </location>
</feature>
<dbReference type="EMBL" id="JAZHXI010000016">
    <property type="protein sequence ID" value="KAL2062999.1"/>
    <property type="molecule type" value="Genomic_DNA"/>
</dbReference>
<gene>
    <name evidence="3" type="ORF">VTL71DRAFT_6071</name>
</gene>
<feature type="domain" description="DUF7905" evidence="2">
    <location>
        <begin position="298"/>
        <end position="576"/>
    </location>
</feature>
<evidence type="ECO:0000259" key="2">
    <source>
        <dbReference type="Pfam" id="PF25482"/>
    </source>
</evidence>
<reference evidence="3 4" key="1">
    <citation type="journal article" date="2024" name="Commun. Biol.">
        <title>Comparative genomic analysis of thermophilic fungi reveals convergent evolutionary adaptations and gene losses.</title>
        <authorList>
            <person name="Steindorff A.S."/>
            <person name="Aguilar-Pontes M.V."/>
            <person name="Robinson A.J."/>
            <person name="Andreopoulos B."/>
            <person name="LaButti K."/>
            <person name="Kuo A."/>
            <person name="Mondo S."/>
            <person name="Riley R."/>
            <person name="Otillar R."/>
            <person name="Haridas S."/>
            <person name="Lipzen A."/>
            <person name="Grimwood J."/>
            <person name="Schmutz J."/>
            <person name="Clum A."/>
            <person name="Reid I.D."/>
            <person name="Moisan M.C."/>
            <person name="Butler G."/>
            <person name="Nguyen T.T.M."/>
            <person name="Dewar K."/>
            <person name="Conant G."/>
            <person name="Drula E."/>
            <person name="Henrissat B."/>
            <person name="Hansel C."/>
            <person name="Singer S."/>
            <person name="Hutchinson M.I."/>
            <person name="de Vries R.P."/>
            <person name="Natvig D.O."/>
            <person name="Powell A.J."/>
            <person name="Tsang A."/>
            <person name="Grigoriev I.V."/>
        </authorList>
    </citation>
    <scope>NUCLEOTIDE SEQUENCE [LARGE SCALE GENOMIC DNA]</scope>
    <source>
        <strain evidence="3 4">CBS 494.80</strain>
    </source>
</reference>
<evidence type="ECO:0000313" key="4">
    <source>
        <dbReference type="Proteomes" id="UP001595075"/>
    </source>
</evidence>
<keyword evidence="4" id="KW-1185">Reference proteome</keyword>
<dbReference type="InterPro" id="IPR057227">
    <property type="entry name" value="DUF7905"/>
</dbReference>
<protein>
    <recommendedName>
        <fullName evidence="2">DUF7905 domain-containing protein</fullName>
    </recommendedName>
</protein>
<comment type="caution">
    <text evidence="3">The sequence shown here is derived from an EMBL/GenBank/DDBJ whole genome shotgun (WGS) entry which is preliminary data.</text>
</comment>
<sequence length="660" mass="74128">MKDYETRNARRWEDDDTVVSVPTEDGTSPEEPVDESPLISMLTPSEATLELHTPQVQLPLRPATNEPLNTVHVARNPSLQVAGSLHATGSRRRASVTATYTNPGAASRVGRTQSSFRPAKDLWAEAEGLVTTKKANYIEYTNRATKERDQYLHPPPADESFPSTGTFLWPYRRQTPVEIFGSRLTPLNAVRIEHEAFIDCVTTGNGIQYLRISSRNPNADMAGVFDSIRRAIQDAKARSNIATAQYLFVPPTAKAMRKIVRALVLQTLEPMSATSFVLSGDPLSLEDRKQWYNARPGMVARTQQLFHTKLITGLTALEAVKGWMRMRVIFGHVVFKMFTTPFAEGKYSYEDFVAMVSHPRQNGYLNKKIGGSETAVKLCEKIVEWPGKFVPVNGRSASLSDVKFKNTAVIFLKTKTEDFRLETEIDRIFEREPSEFQAGSVRLFVNKKTKEGLNITLLDVERQLDWQLEVRTDTERFDVPKPLYDLIHEAISVKSKVRKDPHGLEYPNVTPSKYNKLDYHITSIVVRSDIQYKLFESGFVVELSIFREWFGSTTSGEPTMSTSVSMFHPTWETELESIENTLRVRNFGPGLVNLFNGQSPWLEPFLDEVNFTHGLLVDVTSEIKKEAAAKAKAADDLAIAAAERAAADVMAVAQWPTNAS</sequence>
<organism evidence="3 4">
    <name type="scientific">Oculimacula yallundae</name>
    <dbReference type="NCBI Taxonomy" id="86028"/>
    <lineage>
        <taxon>Eukaryota</taxon>
        <taxon>Fungi</taxon>
        <taxon>Dikarya</taxon>
        <taxon>Ascomycota</taxon>
        <taxon>Pezizomycotina</taxon>
        <taxon>Leotiomycetes</taxon>
        <taxon>Helotiales</taxon>
        <taxon>Ploettnerulaceae</taxon>
        <taxon>Oculimacula</taxon>
    </lineage>
</organism>
<name>A0ABR4BZB1_9HELO</name>
<dbReference type="Proteomes" id="UP001595075">
    <property type="component" value="Unassembled WGS sequence"/>
</dbReference>
<proteinExistence type="predicted"/>